<name>I6XHB9_9CAUD</name>
<organism evidence="1 2">
    <name type="scientific">Vibrio phage phi-pp2</name>
    <dbReference type="NCBI Taxonomy" id="1204514"/>
    <lineage>
        <taxon>Viruses</taxon>
        <taxon>Duplodnaviria</taxon>
        <taxon>Heunggongvirae</taxon>
        <taxon>Uroviricota</taxon>
        <taxon>Caudoviricetes</taxon>
        <taxon>Pantevenvirales</taxon>
        <taxon>Straboviridae</taxon>
        <taxon>Schizotequatrovirus</taxon>
        <taxon>Schizotequatrovirus KVP40</taxon>
    </lineage>
</organism>
<gene>
    <name evidence="1" type="ORF">pp2_311</name>
</gene>
<dbReference type="EMBL" id="JN849462">
    <property type="protein sequence ID" value="AFN37544.1"/>
    <property type="molecule type" value="Genomic_DNA"/>
</dbReference>
<accession>I6XHB9</accession>
<dbReference type="Proteomes" id="UP000009015">
    <property type="component" value="Segment"/>
</dbReference>
<proteinExistence type="predicted"/>
<evidence type="ECO:0000313" key="1">
    <source>
        <dbReference type="EMBL" id="AFN37544.1"/>
    </source>
</evidence>
<evidence type="ECO:0000313" key="2">
    <source>
        <dbReference type="Proteomes" id="UP000009015"/>
    </source>
</evidence>
<reference evidence="1 2" key="1">
    <citation type="journal article" date="2012" name="BMC Genomics">
        <title>Genome-wide characterization of vibrio phage phipp2 with unique arrangements of the mob-like genes.</title>
        <authorList>
            <person name="Lin Y.R."/>
            <person name="Lin C.S."/>
        </authorList>
    </citation>
    <scope>NUCLEOTIDE SEQUENCE [LARGE SCALE GENOMIC DNA]</scope>
</reference>
<protein>
    <submittedName>
        <fullName evidence="1">Uncharacterized protein</fullName>
    </submittedName>
</protein>
<sequence length="64" mass="7457">MSPPNSSKEDKKHDYFTLSKGNIRDKIRCVENRLAKETNPFFIRTLTVELTNLRAIRDLFDASD</sequence>